<comment type="caution">
    <text evidence="2">The sequence shown here is derived from an EMBL/GenBank/DDBJ whole genome shotgun (WGS) entry which is preliminary data.</text>
</comment>
<dbReference type="AlphaFoldDB" id="A0A9D4FQZ6"/>
<gene>
    <name evidence="2" type="ORF">DPMN_155316</name>
</gene>
<reference evidence="2" key="1">
    <citation type="journal article" date="2019" name="bioRxiv">
        <title>The Genome of the Zebra Mussel, Dreissena polymorpha: A Resource for Invasive Species Research.</title>
        <authorList>
            <person name="McCartney M.A."/>
            <person name="Auch B."/>
            <person name="Kono T."/>
            <person name="Mallez S."/>
            <person name="Zhang Y."/>
            <person name="Obille A."/>
            <person name="Becker A."/>
            <person name="Abrahante J.E."/>
            <person name="Garbe J."/>
            <person name="Badalamenti J.P."/>
            <person name="Herman A."/>
            <person name="Mangelson H."/>
            <person name="Liachko I."/>
            <person name="Sullivan S."/>
            <person name="Sone E.D."/>
            <person name="Koren S."/>
            <person name="Silverstein K.A.T."/>
            <person name="Beckman K.B."/>
            <person name="Gohl D.M."/>
        </authorList>
    </citation>
    <scope>NUCLEOTIDE SEQUENCE</scope>
    <source>
        <strain evidence="2">Duluth1</strain>
        <tissue evidence="2">Whole animal</tissue>
    </source>
</reference>
<sequence>MRVLVLLLLSAYLVLGVSGGKKGASWKNTLYFDSDIYNTSVEIYNIRADELIIKLIPLVGADEQIRGVTAVKKSLFWWQITYFYLYHMFVVFETDKWWWSIEKSSDGITLQRSKYPAAVYYLLRKEIRPLRHTMKTMKSDYGTSSVHGLIAWLYHNDEINTRYHYIKYNCKHFATDVFNLLSKTKWL</sequence>
<protein>
    <recommendedName>
        <fullName evidence="4">DUF4105 domain-containing protein</fullName>
    </recommendedName>
</protein>
<dbReference type="Proteomes" id="UP000828390">
    <property type="component" value="Unassembled WGS sequence"/>
</dbReference>
<evidence type="ECO:0008006" key="4">
    <source>
        <dbReference type="Google" id="ProtNLM"/>
    </source>
</evidence>
<feature type="signal peptide" evidence="1">
    <location>
        <begin position="1"/>
        <end position="19"/>
    </location>
</feature>
<evidence type="ECO:0000256" key="1">
    <source>
        <dbReference type="SAM" id="SignalP"/>
    </source>
</evidence>
<accession>A0A9D4FQZ6</accession>
<evidence type="ECO:0000313" key="3">
    <source>
        <dbReference type="Proteomes" id="UP000828390"/>
    </source>
</evidence>
<keyword evidence="1" id="KW-0732">Signal</keyword>
<proteinExistence type="predicted"/>
<dbReference type="EMBL" id="JAIWYP010000007">
    <property type="protein sequence ID" value="KAH3801658.1"/>
    <property type="molecule type" value="Genomic_DNA"/>
</dbReference>
<feature type="chain" id="PRO_5038637029" description="DUF4105 domain-containing protein" evidence="1">
    <location>
        <begin position="20"/>
        <end position="187"/>
    </location>
</feature>
<organism evidence="2 3">
    <name type="scientific">Dreissena polymorpha</name>
    <name type="common">Zebra mussel</name>
    <name type="synonym">Mytilus polymorpha</name>
    <dbReference type="NCBI Taxonomy" id="45954"/>
    <lineage>
        <taxon>Eukaryota</taxon>
        <taxon>Metazoa</taxon>
        <taxon>Spiralia</taxon>
        <taxon>Lophotrochozoa</taxon>
        <taxon>Mollusca</taxon>
        <taxon>Bivalvia</taxon>
        <taxon>Autobranchia</taxon>
        <taxon>Heteroconchia</taxon>
        <taxon>Euheterodonta</taxon>
        <taxon>Imparidentia</taxon>
        <taxon>Neoheterodontei</taxon>
        <taxon>Myida</taxon>
        <taxon>Dreissenoidea</taxon>
        <taxon>Dreissenidae</taxon>
        <taxon>Dreissena</taxon>
    </lineage>
</organism>
<name>A0A9D4FQZ6_DREPO</name>
<reference evidence="2" key="2">
    <citation type="submission" date="2020-11" db="EMBL/GenBank/DDBJ databases">
        <authorList>
            <person name="McCartney M.A."/>
            <person name="Auch B."/>
            <person name="Kono T."/>
            <person name="Mallez S."/>
            <person name="Becker A."/>
            <person name="Gohl D.M."/>
            <person name="Silverstein K.A.T."/>
            <person name="Koren S."/>
            <person name="Bechman K.B."/>
            <person name="Herman A."/>
            <person name="Abrahante J.E."/>
            <person name="Garbe J."/>
        </authorList>
    </citation>
    <scope>NUCLEOTIDE SEQUENCE</scope>
    <source>
        <strain evidence="2">Duluth1</strain>
        <tissue evidence="2">Whole animal</tissue>
    </source>
</reference>
<evidence type="ECO:0000313" key="2">
    <source>
        <dbReference type="EMBL" id="KAH3801658.1"/>
    </source>
</evidence>
<keyword evidence="3" id="KW-1185">Reference proteome</keyword>